<reference evidence="3" key="1">
    <citation type="submission" date="2022-11" db="UniProtKB">
        <authorList>
            <consortium name="WormBaseParasite"/>
        </authorList>
    </citation>
    <scope>IDENTIFICATION</scope>
</reference>
<evidence type="ECO:0000313" key="2">
    <source>
        <dbReference type="Proteomes" id="UP000887540"/>
    </source>
</evidence>
<dbReference type="WBParaSite" id="ACRNAN_scaffold3602.g28502.t1">
    <property type="protein sequence ID" value="ACRNAN_scaffold3602.g28502.t1"/>
    <property type="gene ID" value="ACRNAN_scaffold3602.g28502"/>
</dbReference>
<evidence type="ECO:0000259" key="1">
    <source>
        <dbReference type="Pfam" id="PF04155"/>
    </source>
</evidence>
<sequence length="351" mass="37920">CPVSNCPEQQQNCECNCPAPRECQPPPKAEYCGSYCPKVQSYGRTDGDPQIAYPAGSVGAQNQGYVSGVVEGGAPEYINPGGPRPPELLSVAPAPAGGAYTQGAGMTLQMSMTKSTGSGGSYSDKVITEDSNLPQIDNKFVVTTVATTTTTPAPTTIDTYDEIVPTSEDLALEIEELNNETNALPTVKYTLPPSVTDEVSLTEDEVPNSSDLNVISVGSLDNTVQSENSTNSTIKLFNPDPLLDYNDNDLAADFNLKLKSKRLAGVKNVINKNPKCSHKLLRKLMKENMVASPTISKQMIFSAGRQMFKRPIDVVCSKNRFSYTVFSSKLFCEVTKKPVTCFAFVQPETRE</sequence>
<accession>A0A914DSP2</accession>
<protein>
    <submittedName>
        <fullName evidence="3">Ground-like domain-containing protein</fullName>
    </submittedName>
</protein>
<dbReference type="AlphaFoldDB" id="A0A914DSP2"/>
<organism evidence="2 3">
    <name type="scientific">Acrobeloides nanus</name>
    <dbReference type="NCBI Taxonomy" id="290746"/>
    <lineage>
        <taxon>Eukaryota</taxon>
        <taxon>Metazoa</taxon>
        <taxon>Ecdysozoa</taxon>
        <taxon>Nematoda</taxon>
        <taxon>Chromadorea</taxon>
        <taxon>Rhabditida</taxon>
        <taxon>Tylenchina</taxon>
        <taxon>Cephalobomorpha</taxon>
        <taxon>Cephaloboidea</taxon>
        <taxon>Cephalobidae</taxon>
        <taxon>Acrobeloides</taxon>
    </lineage>
</organism>
<keyword evidence="2" id="KW-1185">Reference proteome</keyword>
<feature type="domain" description="Ground-like" evidence="1">
    <location>
        <begin position="274"/>
        <end position="344"/>
    </location>
</feature>
<proteinExistence type="predicted"/>
<dbReference type="Proteomes" id="UP000887540">
    <property type="component" value="Unplaced"/>
</dbReference>
<dbReference type="Pfam" id="PF04155">
    <property type="entry name" value="Ground-like"/>
    <property type="match status" value="1"/>
</dbReference>
<evidence type="ECO:0000313" key="3">
    <source>
        <dbReference type="WBParaSite" id="ACRNAN_scaffold3602.g28502.t1"/>
    </source>
</evidence>
<name>A0A914DSP2_9BILA</name>
<dbReference type="InterPro" id="IPR007284">
    <property type="entry name" value="Ground-like_dom"/>
</dbReference>